<dbReference type="EMBL" id="JADNRY010000004">
    <property type="protein sequence ID" value="KAF9077401.1"/>
    <property type="molecule type" value="Genomic_DNA"/>
</dbReference>
<name>A0A9P5UFL4_9AGAR</name>
<protein>
    <recommendedName>
        <fullName evidence="3">HNH nuclease domain-containing protein</fullName>
    </recommendedName>
</protein>
<evidence type="ECO:0000313" key="1">
    <source>
        <dbReference type="EMBL" id="KAF9077401.1"/>
    </source>
</evidence>
<dbReference type="Proteomes" id="UP000772434">
    <property type="component" value="Unassembled WGS sequence"/>
</dbReference>
<gene>
    <name evidence="1" type="ORF">BDP27DRAFT_1413817</name>
</gene>
<reference evidence="1" key="1">
    <citation type="submission" date="2020-11" db="EMBL/GenBank/DDBJ databases">
        <authorList>
            <consortium name="DOE Joint Genome Institute"/>
            <person name="Ahrendt S."/>
            <person name="Riley R."/>
            <person name="Andreopoulos W."/>
            <person name="Labutti K."/>
            <person name="Pangilinan J."/>
            <person name="Ruiz-Duenas F.J."/>
            <person name="Barrasa J.M."/>
            <person name="Sanchez-Garcia M."/>
            <person name="Camarero S."/>
            <person name="Miyauchi S."/>
            <person name="Serrano A."/>
            <person name="Linde D."/>
            <person name="Babiker R."/>
            <person name="Drula E."/>
            <person name="Ayuso-Fernandez I."/>
            <person name="Pacheco R."/>
            <person name="Padilla G."/>
            <person name="Ferreira P."/>
            <person name="Barriuso J."/>
            <person name="Kellner H."/>
            <person name="Castanera R."/>
            <person name="Alfaro M."/>
            <person name="Ramirez L."/>
            <person name="Pisabarro A.G."/>
            <person name="Kuo A."/>
            <person name="Tritt A."/>
            <person name="Lipzen A."/>
            <person name="He G."/>
            <person name="Yan M."/>
            <person name="Ng V."/>
            <person name="Cullen D."/>
            <person name="Martin F."/>
            <person name="Rosso M.-N."/>
            <person name="Henrissat B."/>
            <person name="Hibbett D."/>
            <person name="Martinez A.T."/>
            <person name="Grigoriev I.V."/>
        </authorList>
    </citation>
    <scope>NUCLEOTIDE SEQUENCE</scope>
    <source>
        <strain evidence="1">AH 40177</strain>
    </source>
</reference>
<comment type="caution">
    <text evidence="1">The sequence shown here is derived from an EMBL/GenBank/DDBJ whole genome shotgun (WGS) entry which is preliminary data.</text>
</comment>
<keyword evidence="2" id="KW-1185">Reference proteome</keyword>
<dbReference type="AlphaFoldDB" id="A0A9P5UFL4"/>
<organism evidence="1 2">
    <name type="scientific">Rhodocollybia butyracea</name>
    <dbReference type="NCBI Taxonomy" id="206335"/>
    <lineage>
        <taxon>Eukaryota</taxon>
        <taxon>Fungi</taxon>
        <taxon>Dikarya</taxon>
        <taxon>Basidiomycota</taxon>
        <taxon>Agaricomycotina</taxon>
        <taxon>Agaricomycetes</taxon>
        <taxon>Agaricomycetidae</taxon>
        <taxon>Agaricales</taxon>
        <taxon>Marasmiineae</taxon>
        <taxon>Omphalotaceae</taxon>
        <taxon>Rhodocollybia</taxon>
    </lineage>
</organism>
<sequence>MSVLAVLQRFDYGVSKINGSNVHSLFNILTLEHTATCVENCYRVVLAPPFDKAYNALRVPKQVTFTSFDPDNLPLPSPELLALHAAHAKLAHLACFLRIVSVLACSSCEQY</sequence>
<evidence type="ECO:0000313" key="2">
    <source>
        <dbReference type="Proteomes" id="UP000772434"/>
    </source>
</evidence>
<proteinExistence type="predicted"/>
<accession>A0A9P5UFL4</accession>
<evidence type="ECO:0008006" key="3">
    <source>
        <dbReference type="Google" id="ProtNLM"/>
    </source>
</evidence>
<dbReference type="OrthoDB" id="2104739at2759"/>